<accession>A0A9N8RC19</accession>
<proteinExistence type="predicted"/>
<feature type="region of interest" description="Disordered" evidence="1">
    <location>
        <begin position="61"/>
        <end position="99"/>
    </location>
</feature>
<feature type="compositionally biased region" description="Low complexity" evidence="1">
    <location>
        <begin position="383"/>
        <end position="401"/>
    </location>
</feature>
<reference evidence="2" key="1">
    <citation type="submission" date="2021-03" db="EMBL/GenBank/DDBJ databases">
        <authorList>
            <person name="Alouane T."/>
            <person name="Langin T."/>
            <person name="Bonhomme L."/>
        </authorList>
    </citation>
    <scope>NUCLEOTIDE SEQUENCE</scope>
    <source>
        <strain evidence="2">MDC_Fg202</strain>
    </source>
</reference>
<protein>
    <submittedName>
        <fullName evidence="2">Uncharacterized protein</fullName>
    </submittedName>
</protein>
<gene>
    <name evidence="2" type="ORF">MDCFG202_LOCUS226442</name>
</gene>
<name>A0A9N8RC19_GIBZA</name>
<dbReference type="AlphaFoldDB" id="A0A9N8RC19"/>
<feature type="compositionally biased region" description="Low complexity" evidence="1">
    <location>
        <begin position="346"/>
        <end position="359"/>
    </location>
</feature>
<sequence>MLNASLRLEQKVISIIQRSASEPRPFDLRFSHSYYLDTMTIPTHFHMPGGFNREGVHPGLFRPPMSPSSSTSYGYASPYSTATPEGQSGKRKRTCHDMSRPQDIRIHDDVDRHSYFGSPLSQIRNDDMRYQLAGQLDTPTSGPFDTRMLDESVYSDSDYRRALGSNRTQHDIDHNDTGPTQLFNLPPNPMPSQGWGSFAFSTIGGVVGRVWEFCRTGSFRGFQAGGGKAYTMNSGRLEELDQTLFESHHLPGRFPPPQEDYFNHQSNNADHEMNSGASTPTAPHPKRRHTDNKDELGRNWVMVSDEKPAEPEPVPKPTPQLRRPSCYATPRNRNSGPSVTTGRRISATPSSRFSSASTPGQRRSTINRPSSRLSVGPSPSAPSPRAASTASFASFTSFGSPREATPSKIPQPSRRRAAAAAAPSPITKPKTSSHRRSHSNASVASGRGGSAEASPRLTAEAKHLAARRKMEERDADVRINAFNKQLQDMIRQGREALGTTIEVEGNWDDDL</sequence>
<feature type="compositionally biased region" description="Low complexity" evidence="1">
    <location>
        <begin position="67"/>
        <end position="83"/>
    </location>
</feature>
<feature type="compositionally biased region" description="Polar residues" evidence="1">
    <location>
        <begin position="331"/>
        <end position="343"/>
    </location>
</feature>
<dbReference type="Proteomes" id="UP000746612">
    <property type="component" value="Unassembled WGS sequence"/>
</dbReference>
<evidence type="ECO:0000313" key="3">
    <source>
        <dbReference type="Proteomes" id="UP000746612"/>
    </source>
</evidence>
<evidence type="ECO:0000313" key="2">
    <source>
        <dbReference type="EMBL" id="CAG1982233.1"/>
    </source>
</evidence>
<organism evidence="2 3">
    <name type="scientific">Gibberella zeae</name>
    <name type="common">Wheat head blight fungus</name>
    <name type="synonym">Fusarium graminearum</name>
    <dbReference type="NCBI Taxonomy" id="5518"/>
    <lineage>
        <taxon>Eukaryota</taxon>
        <taxon>Fungi</taxon>
        <taxon>Dikarya</taxon>
        <taxon>Ascomycota</taxon>
        <taxon>Pezizomycotina</taxon>
        <taxon>Sordariomycetes</taxon>
        <taxon>Hypocreomycetidae</taxon>
        <taxon>Hypocreales</taxon>
        <taxon>Nectriaceae</taxon>
        <taxon>Fusarium</taxon>
    </lineage>
</organism>
<dbReference type="EMBL" id="CAJPIJ010000125">
    <property type="protein sequence ID" value="CAG1982233.1"/>
    <property type="molecule type" value="Genomic_DNA"/>
</dbReference>
<comment type="caution">
    <text evidence="2">The sequence shown here is derived from an EMBL/GenBank/DDBJ whole genome shotgun (WGS) entry which is preliminary data.</text>
</comment>
<feature type="region of interest" description="Disordered" evidence="1">
    <location>
        <begin position="248"/>
        <end position="472"/>
    </location>
</feature>
<evidence type="ECO:0000256" key="1">
    <source>
        <dbReference type="SAM" id="MobiDB-lite"/>
    </source>
</evidence>
<feature type="compositionally biased region" description="Basic and acidic residues" evidence="1">
    <location>
        <begin position="459"/>
        <end position="472"/>
    </location>
</feature>
<feature type="compositionally biased region" description="Polar residues" evidence="1">
    <location>
        <begin position="360"/>
        <end position="373"/>
    </location>
</feature>